<accession>A0A542Y8M2</accession>
<dbReference type="PANTHER" id="PTHR33744">
    <property type="entry name" value="CARBOHYDRATE DIACID REGULATOR"/>
    <property type="match status" value="1"/>
</dbReference>
<dbReference type="Pfam" id="PF01590">
    <property type="entry name" value="GAF"/>
    <property type="match status" value="1"/>
</dbReference>
<dbReference type="Pfam" id="PF13556">
    <property type="entry name" value="HTH_30"/>
    <property type="match status" value="1"/>
</dbReference>
<dbReference type="AlphaFoldDB" id="A0A542Y8M2"/>
<dbReference type="Proteomes" id="UP000319094">
    <property type="component" value="Unassembled WGS sequence"/>
</dbReference>
<protein>
    <submittedName>
        <fullName evidence="2">GAF domain-containing protein</fullName>
    </submittedName>
</protein>
<evidence type="ECO:0000259" key="1">
    <source>
        <dbReference type="SMART" id="SM00065"/>
    </source>
</evidence>
<dbReference type="InterPro" id="IPR003018">
    <property type="entry name" value="GAF"/>
</dbReference>
<dbReference type="PANTHER" id="PTHR33744:SF1">
    <property type="entry name" value="DNA-BINDING TRANSCRIPTIONAL ACTIVATOR ADER"/>
    <property type="match status" value="1"/>
</dbReference>
<organism evidence="2 3">
    <name type="scientific">Leucobacter komagatae</name>
    <dbReference type="NCBI Taxonomy" id="55969"/>
    <lineage>
        <taxon>Bacteria</taxon>
        <taxon>Bacillati</taxon>
        <taxon>Actinomycetota</taxon>
        <taxon>Actinomycetes</taxon>
        <taxon>Micrococcales</taxon>
        <taxon>Microbacteriaceae</taxon>
        <taxon>Leucobacter</taxon>
    </lineage>
</organism>
<sequence length="657" mass="71166">MYAVPMTDPAASTDMLQSLNSLIDAIVSEGAGDGQRSIDEVLENIGLLPADIRVLDERVRSVRGEQLRLRRREHELSALFSSARELVEIRDSALILDRLVERAHAMIGADITYLSEFDPDSRELQVRTTVGSVSSAFRGLRVPAGRGLASAIVETKAPQATQRYDDFERRRRVDSIDAAVAGEGIVSMLGVPMLSGDEVLGVLFVATREEIHFTPEQIALLSALADHASVVLQTARTLKELRRSEEDATLALERLTVHLDERNRANVVHQELIQTVLTGGGYQPLLSTLARALGRATALVDQQGVCLAVGGDWGIAEGEASAALQRAWMVGNVQLALRESSVSGHCAVVTGSSEVAAVSALVAGPQRFGTIVLGAAEGELNPVEMRTVERAAQVGALLALQQSAVTDAEHRFRSELVADLIDAAPERREELDRRISRLGLARQKLDDLLVFHVAGDSRPAAIRALRRALGDRVLIGEYQGVIVVIGYSEQLGAAEDIQGRVRDETGEHVLAVVGNWGSGLHDRFAHARGTVRLLGALGVSDATAAAADFFAYSAAIADDPGALRVFVEHSIGPVRRYDAERGTDLLGTLRAFVRNNASPTRTGRALNFHTNTILQRLERLDRILGEGWRDDEPLFRLSLAVRLDEMRERLAGRVPTG</sequence>
<dbReference type="InterPro" id="IPR051448">
    <property type="entry name" value="CdaR-like_regulators"/>
</dbReference>
<dbReference type="InterPro" id="IPR042070">
    <property type="entry name" value="PucR_C-HTH_sf"/>
</dbReference>
<proteinExistence type="predicted"/>
<dbReference type="OrthoDB" id="3170447at2"/>
<comment type="caution">
    <text evidence="2">The sequence shown here is derived from an EMBL/GenBank/DDBJ whole genome shotgun (WGS) entry which is preliminary data.</text>
</comment>
<dbReference type="Gene3D" id="1.10.10.2840">
    <property type="entry name" value="PucR C-terminal helix-turn-helix domain"/>
    <property type="match status" value="1"/>
</dbReference>
<feature type="domain" description="GAF" evidence="1">
    <location>
        <begin position="91"/>
        <end position="242"/>
    </location>
</feature>
<keyword evidence="3" id="KW-1185">Reference proteome</keyword>
<dbReference type="SUPFAM" id="SSF55781">
    <property type="entry name" value="GAF domain-like"/>
    <property type="match status" value="1"/>
</dbReference>
<dbReference type="Gene3D" id="3.30.450.40">
    <property type="match status" value="1"/>
</dbReference>
<dbReference type="InterPro" id="IPR025736">
    <property type="entry name" value="PucR_C-HTH_dom"/>
</dbReference>
<dbReference type="SMART" id="SM00065">
    <property type="entry name" value="GAF"/>
    <property type="match status" value="1"/>
</dbReference>
<dbReference type="InterPro" id="IPR029016">
    <property type="entry name" value="GAF-like_dom_sf"/>
</dbReference>
<reference evidence="2 3" key="1">
    <citation type="submission" date="2019-06" db="EMBL/GenBank/DDBJ databases">
        <title>Sequencing the genomes of 1000 actinobacteria strains.</title>
        <authorList>
            <person name="Klenk H.-P."/>
        </authorList>
    </citation>
    <scope>NUCLEOTIDE SEQUENCE [LARGE SCALE GENOMIC DNA]</scope>
    <source>
        <strain evidence="2 3">DSM 8803</strain>
    </source>
</reference>
<dbReference type="EMBL" id="VFON01000001">
    <property type="protein sequence ID" value="TQL44435.1"/>
    <property type="molecule type" value="Genomic_DNA"/>
</dbReference>
<evidence type="ECO:0000313" key="2">
    <source>
        <dbReference type="EMBL" id="TQL44435.1"/>
    </source>
</evidence>
<evidence type="ECO:0000313" key="3">
    <source>
        <dbReference type="Proteomes" id="UP000319094"/>
    </source>
</evidence>
<name>A0A542Y8M2_9MICO</name>
<gene>
    <name evidence="2" type="ORF">FB468_2492</name>
</gene>